<evidence type="ECO:0000313" key="2">
    <source>
        <dbReference type="Proteomes" id="UP000321306"/>
    </source>
</evidence>
<dbReference type="SUPFAM" id="SSF55144">
    <property type="entry name" value="LigT-like"/>
    <property type="match status" value="1"/>
</dbReference>
<dbReference type="Gene3D" id="3.90.1140.10">
    <property type="entry name" value="Cyclic phosphodiesterase"/>
    <property type="match status" value="1"/>
</dbReference>
<dbReference type="Pfam" id="PF13563">
    <property type="entry name" value="2_5_RNA_ligase2"/>
    <property type="match status" value="1"/>
</dbReference>
<dbReference type="InterPro" id="IPR009097">
    <property type="entry name" value="Cyclic_Pdiesterase"/>
</dbReference>
<dbReference type="RefSeq" id="WP_186816176.1">
    <property type="nucleotide sequence ID" value="NZ_BJXB01000023.1"/>
</dbReference>
<organism evidence="1 2">
    <name type="scientific">Deinococcus cellulosilyticus (strain DSM 18568 / NBRC 106333 / KACC 11606 / 5516J-15)</name>
    <dbReference type="NCBI Taxonomy" id="1223518"/>
    <lineage>
        <taxon>Bacteria</taxon>
        <taxon>Thermotogati</taxon>
        <taxon>Deinococcota</taxon>
        <taxon>Deinococci</taxon>
        <taxon>Deinococcales</taxon>
        <taxon>Deinococcaceae</taxon>
        <taxon>Deinococcus</taxon>
    </lineage>
</organism>
<dbReference type="AlphaFoldDB" id="A0A511N8K2"/>
<protein>
    <recommendedName>
        <fullName evidence="3">2'-5' RNA ligase</fullName>
    </recommendedName>
</protein>
<evidence type="ECO:0008006" key="3">
    <source>
        <dbReference type="Google" id="ProtNLM"/>
    </source>
</evidence>
<dbReference type="Proteomes" id="UP000321306">
    <property type="component" value="Unassembled WGS sequence"/>
</dbReference>
<reference evidence="1 2" key="1">
    <citation type="submission" date="2019-07" db="EMBL/GenBank/DDBJ databases">
        <title>Whole genome shotgun sequence of Deinococcus cellulosilyticus NBRC 106333.</title>
        <authorList>
            <person name="Hosoyama A."/>
            <person name="Uohara A."/>
            <person name="Ohji S."/>
            <person name="Ichikawa N."/>
        </authorList>
    </citation>
    <scope>NUCLEOTIDE SEQUENCE [LARGE SCALE GENOMIC DNA]</scope>
    <source>
        <strain evidence="1 2">NBRC 106333</strain>
    </source>
</reference>
<accession>A0A511N8K2</accession>
<proteinExistence type="predicted"/>
<comment type="caution">
    <text evidence="1">The sequence shown here is derived from an EMBL/GenBank/DDBJ whole genome shotgun (WGS) entry which is preliminary data.</text>
</comment>
<gene>
    <name evidence="1" type="ORF">DC3_43560</name>
</gene>
<keyword evidence="2" id="KW-1185">Reference proteome</keyword>
<name>A0A511N8K2_DEIC1</name>
<evidence type="ECO:0000313" key="1">
    <source>
        <dbReference type="EMBL" id="GEM48721.1"/>
    </source>
</evidence>
<dbReference type="EMBL" id="BJXB01000023">
    <property type="protein sequence ID" value="GEM48721.1"/>
    <property type="molecule type" value="Genomic_DNA"/>
</dbReference>
<sequence>MKRLLVKAPAASAAPKGIILCLVPPEDVAHQLALSGGLPEEELHVTLAYLGKTDSVALDQVKEAARPLREYLKGLSALKGEFSGVGRFTIPKKDAFFLTLDVPGLNVVRETCCNVLKMCGLPPDNTHGFTPHMTLKYVEASEPVPVQRLTPVPVEFTHMELWYGSTHLRVPIGR</sequence>